<dbReference type="RefSeq" id="WP_201630143.1">
    <property type="nucleotide sequence ID" value="NZ_CP068046.1"/>
</dbReference>
<gene>
    <name evidence="1" type="ORF">JI748_10405</name>
</gene>
<dbReference type="SUPFAM" id="SSF143011">
    <property type="entry name" value="RelE-like"/>
    <property type="match status" value="1"/>
</dbReference>
<dbReference type="InterPro" id="IPR035093">
    <property type="entry name" value="RelE/ParE_toxin_dom_sf"/>
</dbReference>
<dbReference type="EMBL" id="CP068046">
    <property type="protein sequence ID" value="QQR38200.1"/>
    <property type="molecule type" value="Genomic_DNA"/>
</dbReference>
<protein>
    <submittedName>
        <fullName evidence="1">Type II toxin-antitoxin system RelE/ParE family toxin</fullName>
    </submittedName>
</protein>
<dbReference type="Gene3D" id="3.30.2310.20">
    <property type="entry name" value="RelE-like"/>
    <property type="match status" value="1"/>
</dbReference>
<evidence type="ECO:0000313" key="1">
    <source>
        <dbReference type="EMBL" id="QQR38200.1"/>
    </source>
</evidence>
<dbReference type="PANTHER" id="PTHR40266">
    <property type="entry name" value="TOXIN HIGB-1"/>
    <property type="match status" value="1"/>
</dbReference>
<organism evidence="1 2">
    <name type="scientific">Devosia rhizoryzae</name>
    <dbReference type="NCBI Taxonomy" id="2774137"/>
    <lineage>
        <taxon>Bacteria</taxon>
        <taxon>Pseudomonadati</taxon>
        <taxon>Pseudomonadota</taxon>
        <taxon>Alphaproteobacteria</taxon>
        <taxon>Hyphomicrobiales</taxon>
        <taxon>Devosiaceae</taxon>
        <taxon>Devosia</taxon>
    </lineage>
</organism>
<reference evidence="1 2" key="1">
    <citation type="submission" date="2021-01" db="EMBL/GenBank/DDBJ databases">
        <title>Genome seq and assembly of Devosia sp. LEGU1.</title>
        <authorList>
            <person name="Chhetri G."/>
        </authorList>
    </citation>
    <scope>NUCLEOTIDE SEQUENCE [LARGE SCALE GENOMIC DNA]</scope>
    <source>
        <strain evidence="1 2">LEGU1</strain>
    </source>
</reference>
<dbReference type="InterPro" id="IPR007711">
    <property type="entry name" value="HigB-1"/>
</dbReference>
<accession>A0ABX7C6E0</accession>
<name>A0ABX7C6E0_9HYPH</name>
<proteinExistence type="predicted"/>
<dbReference type="PANTHER" id="PTHR40266:SF2">
    <property type="entry name" value="TOXIN HIGB-1"/>
    <property type="match status" value="1"/>
</dbReference>
<dbReference type="Pfam" id="PF05015">
    <property type="entry name" value="HigB-like_toxin"/>
    <property type="match status" value="1"/>
</dbReference>
<evidence type="ECO:0000313" key="2">
    <source>
        <dbReference type="Proteomes" id="UP000595857"/>
    </source>
</evidence>
<sequence>MACGLTVIASFKGKFAQAVSAGECPKGFPCEVLRSAQRKLAALASATVLADLRVPPGNRLEALTGDRSGQHSIRVNDQWRICFRWADGRAEDVEIVDYH</sequence>
<keyword evidence="2" id="KW-1185">Reference proteome</keyword>
<dbReference type="Proteomes" id="UP000595857">
    <property type="component" value="Chromosome"/>
</dbReference>